<keyword evidence="1" id="KW-1133">Transmembrane helix</keyword>
<keyword evidence="3" id="KW-1185">Reference proteome</keyword>
<evidence type="ECO:0000313" key="3">
    <source>
        <dbReference type="Proteomes" id="UP000675047"/>
    </source>
</evidence>
<feature type="transmembrane region" description="Helical" evidence="1">
    <location>
        <begin position="209"/>
        <end position="237"/>
    </location>
</feature>
<feature type="transmembrane region" description="Helical" evidence="1">
    <location>
        <begin position="170"/>
        <end position="188"/>
    </location>
</feature>
<protein>
    <recommendedName>
        <fullName evidence="4">Glycerophosphoryl diester phosphodiesterase membrane domain-containing protein</fullName>
    </recommendedName>
</protein>
<proteinExistence type="predicted"/>
<feature type="transmembrane region" description="Helical" evidence="1">
    <location>
        <begin position="78"/>
        <end position="98"/>
    </location>
</feature>
<evidence type="ECO:0008006" key="4">
    <source>
        <dbReference type="Google" id="ProtNLM"/>
    </source>
</evidence>
<dbReference type="AlphaFoldDB" id="A0A941AX45"/>
<evidence type="ECO:0000313" key="2">
    <source>
        <dbReference type="EMBL" id="MBP4137561.1"/>
    </source>
</evidence>
<feature type="transmembrane region" description="Helical" evidence="1">
    <location>
        <begin position="137"/>
        <end position="164"/>
    </location>
</feature>
<gene>
    <name evidence="2" type="ORF">J3495_05630</name>
</gene>
<keyword evidence="1" id="KW-0472">Membrane</keyword>
<feature type="transmembrane region" description="Helical" evidence="1">
    <location>
        <begin position="32"/>
        <end position="51"/>
    </location>
</feature>
<feature type="transmembrane region" description="Helical" evidence="1">
    <location>
        <begin position="257"/>
        <end position="277"/>
    </location>
</feature>
<name>A0A941AX45_9FLAO</name>
<sequence>MFELFKKRDFSSYISDTIAFFKTFGKHFFKNYAIINGGFLLILCVLMYFIFKIYFEVLFANTGAEQGSYFLQYFNENFALFVASFILFGILIIVLSLLNVAYPIIYLQLVGENEGAEITTSEIVVRLKQNTGRLLKFFLGLLFIIMPIIILVFALLIVLCFILIGFPLLLIAAPATIAWINLSFYTYLTQKTSFFQAIKIGFSLLKQQFWAIVGTTFVVLMLIQIIQSFLTMIPYLIGIVAFLTSNRSAGWNTDNNSSLGIFISIIFIFAVLLSYFFNNLVIINQGIIYYSLREENENLTSNSQIDLIGTDNE</sequence>
<keyword evidence="1" id="KW-0812">Transmembrane</keyword>
<evidence type="ECO:0000256" key="1">
    <source>
        <dbReference type="SAM" id="Phobius"/>
    </source>
</evidence>
<reference evidence="2 3" key="1">
    <citation type="submission" date="2021-03" db="EMBL/GenBank/DDBJ databases">
        <title>Flavobacterium Flabelliformis Sp. Nov. And Flavobacterium Geliluteum Sp. Nov., Two Novel Multidrug Resistant Psychrophilic Species Isolated From Antarctica.</title>
        <authorList>
            <person name="Kralova S."/>
            <person name="Busse H.J."/>
            <person name="Bezdicek M."/>
            <person name="Nykrynova M."/>
            <person name="Kroupova E."/>
            <person name="Krsek D."/>
            <person name="Sedlacek I."/>
        </authorList>
    </citation>
    <scope>NUCLEOTIDE SEQUENCE [LARGE SCALE GENOMIC DNA]</scope>
    <source>
        <strain evidence="2 3">P7388</strain>
    </source>
</reference>
<dbReference type="EMBL" id="JAGFBV010000006">
    <property type="protein sequence ID" value="MBP4137561.1"/>
    <property type="molecule type" value="Genomic_DNA"/>
</dbReference>
<accession>A0A941AX45</accession>
<dbReference type="RefSeq" id="WP_210665592.1">
    <property type="nucleotide sequence ID" value="NZ_JAGFBV010000006.1"/>
</dbReference>
<organism evidence="2 3">
    <name type="scientific">Flavobacterium geliluteum</name>
    <dbReference type="NCBI Taxonomy" id="2816120"/>
    <lineage>
        <taxon>Bacteria</taxon>
        <taxon>Pseudomonadati</taxon>
        <taxon>Bacteroidota</taxon>
        <taxon>Flavobacteriia</taxon>
        <taxon>Flavobacteriales</taxon>
        <taxon>Flavobacteriaceae</taxon>
        <taxon>Flavobacterium</taxon>
    </lineage>
</organism>
<comment type="caution">
    <text evidence="2">The sequence shown here is derived from an EMBL/GenBank/DDBJ whole genome shotgun (WGS) entry which is preliminary data.</text>
</comment>
<dbReference type="Proteomes" id="UP000675047">
    <property type="component" value="Unassembled WGS sequence"/>
</dbReference>